<protein>
    <submittedName>
        <fullName evidence="1">Uncharacterized protein</fullName>
    </submittedName>
</protein>
<evidence type="ECO:0000313" key="2">
    <source>
        <dbReference type="Proteomes" id="UP001444071"/>
    </source>
</evidence>
<comment type="caution">
    <text evidence="1">The sequence shown here is derived from an EMBL/GenBank/DDBJ whole genome shotgun (WGS) entry which is preliminary data.</text>
</comment>
<gene>
    <name evidence="1" type="ORF">XENORESO_016977</name>
</gene>
<proteinExistence type="predicted"/>
<dbReference type="Proteomes" id="UP001444071">
    <property type="component" value="Unassembled WGS sequence"/>
</dbReference>
<accession>A0ABV0VM83</accession>
<organism evidence="1 2">
    <name type="scientific">Xenotaenia resolanae</name>
    <dbReference type="NCBI Taxonomy" id="208358"/>
    <lineage>
        <taxon>Eukaryota</taxon>
        <taxon>Metazoa</taxon>
        <taxon>Chordata</taxon>
        <taxon>Craniata</taxon>
        <taxon>Vertebrata</taxon>
        <taxon>Euteleostomi</taxon>
        <taxon>Actinopterygii</taxon>
        <taxon>Neopterygii</taxon>
        <taxon>Teleostei</taxon>
        <taxon>Neoteleostei</taxon>
        <taxon>Acanthomorphata</taxon>
        <taxon>Ovalentaria</taxon>
        <taxon>Atherinomorphae</taxon>
        <taxon>Cyprinodontiformes</taxon>
        <taxon>Goodeidae</taxon>
        <taxon>Xenotaenia</taxon>
    </lineage>
</organism>
<reference evidence="1 2" key="1">
    <citation type="submission" date="2021-06" db="EMBL/GenBank/DDBJ databases">
        <authorList>
            <person name="Palmer J.M."/>
        </authorList>
    </citation>
    <scope>NUCLEOTIDE SEQUENCE [LARGE SCALE GENOMIC DNA]</scope>
    <source>
        <strain evidence="1 2">XR_2019</strain>
        <tissue evidence="1">Muscle</tissue>
    </source>
</reference>
<name>A0ABV0VM83_9TELE</name>
<evidence type="ECO:0000313" key="1">
    <source>
        <dbReference type="EMBL" id="MEQ2258346.1"/>
    </source>
</evidence>
<sequence length="141" mass="15482">MVQHEAEAVVKATPELCAARVLLVCGCECACVRMPRVCVCVHVCSLMSVGSSSGGAAGLQHRHQDEHLRLSWHQVLLSCLNESNLLSPLLPSLTKQISFAACSSLLIQLPQAPLWLHQLWAPSFIRAAHCHPLIGIKYHRF</sequence>
<dbReference type="EMBL" id="JAHRIM010000579">
    <property type="protein sequence ID" value="MEQ2258346.1"/>
    <property type="molecule type" value="Genomic_DNA"/>
</dbReference>
<keyword evidence="2" id="KW-1185">Reference proteome</keyword>